<dbReference type="Pfam" id="PF21190">
    <property type="entry name" value="Bbp16"/>
    <property type="match status" value="1"/>
</dbReference>
<proteinExistence type="predicted"/>
<dbReference type="Gene3D" id="2.60.120.1110">
    <property type="match status" value="1"/>
</dbReference>
<name>A0ABD5IFF8_SERMA</name>
<comment type="caution">
    <text evidence="1">The sequence shown here is derived from an EMBL/GenBank/DDBJ whole genome shotgun (WGS) entry which is preliminary data.</text>
</comment>
<accession>A0ABD5IFF8</accession>
<dbReference type="AlphaFoldDB" id="A0ABD5IFF8"/>
<reference evidence="1 2" key="1">
    <citation type="submission" date="2023-11" db="EMBL/GenBank/DDBJ databases">
        <title>Detection of rare carbapenemases in Enterobacterales - comparison of two colorimetric and two CIM-based carbapenemase assays.</title>
        <authorList>
            <person name="Schaffarczyk L."/>
            <person name="Noster J."/>
            <person name="Stelzer Y."/>
            <person name="Sattler J."/>
            <person name="Gatermann S."/>
            <person name="Hamprecht A."/>
        </authorList>
    </citation>
    <scope>NUCLEOTIDE SEQUENCE [LARGE SCALE GENOMIC DNA]</scope>
    <source>
        <strain evidence="1 2">CIM-Carb-136</strain>
    </source>
</reference>
<evidence type="ECO:0000313" key="1">
    <source>
        <dbReference type="EMBL" id="MDX7082509.1"/>
    </source>
</evidence>
<sequence length="148" mass="15326">MILDYLNMFSQAQAVTATAPSTDVIDLGPLYAGNDVRDIGPGYPVEFFAQVATNGAAGGSATVTISLQTSKTSDFASATTLLQTGAIAVADLRVGYRYVATVPHGVQRYLRVNYTVATGPLTAGALTAGLLLDADAQRSYASAFQITA</sequence>
<evidence type="ECO:0000313" key="2">
    <source>
        <dbReference type="Proteomes" id="UP001275057"/>
    </source>
</evidence>
<gene>
    <name evidence="1" type="ORF">SJ435_08920</name>
</gene>
<dbReference type="EMBL" id="JAXABG010000004">
    <property type="protein sequence ID" value="MDX7082509.1"/>
    <property type="molecule type" value="Genomic_DNA"/>
</dbReference>
<dbReference type="RefSeq" id="WP_319857077.1">
    <property type="nucleotide sequence ID" value="NZ_JAXABG010000004.1"/>
</dbReference>
<organism evidence="1 2">
    <name type="scientific">Serratia marcescens</name>
    <dbReference type="NCBI Taxonomy" id="615"/>
    <lineage>
        <taxon>Bacteria</taxon>
        <taxon>Pseudomonadati</taxon>
        <taxon>Pseudomonadota</taxon>
        <taxon>Gammaproteobacteria</taxon>
        <taxon>Enterobacterales</taxon>
        <taxon>Yersiniaceae</taxon>
        <taxon>Serratia</taxon>
    </lineage>
</organism>
<protein>
    <submittedName>
        <fullName evidence="1">Uncharacterized protein</fullName>
    </submittedName>
</protein>
<dbReference type="InterPro" id="IPR048922">
    <property type="entry name" value="Bbp16"/>
</dbReference>
<dbReference type="Proteomes" id="UP001275057">
    <property type="component" value="Unassembled WGS sequence"/>
</dbReference>